<dbReference type="STRING" id="94208.A0A2S4KRT2"/>
<dbReference type="GO" id="GO:0034727">
    <property type="term" value="P:piecemeal microautophagy of the nucleus"/>
    <property type="evidence" value="ECO:0007669"/>
    <property type="project" value="TreeGrafter"/>
</dbReference>
<evidence type="ECO:0000256" key="3">
    <source>
        <dbReference type="ARBA" id="ARBA00023006"/>
    </source>
</evidence>
<dbReference type="EMBL" id="PKSG01000775">
    <property type="protein sequence ID" value="POR32880.1"/>
    <property type="molecule type" value="Genomic_DNA"/>
</dbReference>
<dbReference type="Pfam" id="PF10033">
    <property type="entry name" value="ATG13"/>
    <property type="match status" value="1"/>
</dbReference>
<keyword evidence="8" id="KW-1185">Reference proteome</keyword>
<accession>A0A2S4KRT2</accession>
<dbReference type="Gene3D" id="6.10.140.1900">
    <property type="match status" value="1"/>
</dbReference>
<feature type="compositionally biased region" description="Basic and acidic residues" evidence="5">
    <location>
        <begin position="899"/>
        <end position="909"/>
    </location>
</feature>
<feature type="region of interest" description="Disordered" evidence="5">
    <location>
        <begin position="335"/>
        <end position="355"/>
    </location>
</feature>
<dbReference type="Proteomes" id="UP000237481">
    <property type="component" value="Unassembled WGS sequence"/>
</dbReference>
<feature type="compositionally biased region" description="Low complexity" evidence="5">
    <location>
        <begin position="1"/>
        <end position="18"/>
    </location>
</feature>
<evidence type="ECO:0000256" key="2">
    <source>
        <dbReference type="ARBA" id="ARBA00013801"/>
    </source>
</evidence>
<reference evidence="7 8" key="1">
    <citation type="submission" date="2018-01" db="EMBL/GenBank/DDBJ databases">
        <title>Harnessing the power of phylogenomics to disentangle the directionality and signatures of interkingdom host jumping in the parasitic fungal genus Tolypocladium.</title>
        <authorList>
            <person name="Quandt C.A."/>
            <person name="Patterson W."/>
            <person name="Spatafora J.W."/>
        </authorList>
    </citation>
    <scope>NUCLEOTIDE SEQUENCE [LARGE SCALE GENOMIC DNA]</scope>
    <source>
        <strain evidence="7 8">NRBC 100945</strain>
    </source>
</reference>
<protein>
    <recommendedName>
        <fullName evidence="2 4">Autophagy-related protein 13</fullName>
    </recommendedName>
</protein>
<feature type="compositionally biased region" description="Polar residues" evidence="5">
    <location>
        <begin position="783"/>
        <end position="801"/>
    </location>
</feature>
<feature type="compositionally biased region" description="Polar residues" evidence="5">
    <location>
        <begin position="688"/>
        <end position="701"/>
    </location>
</feature>
<feature type="compositionally biased region" description="Polar residues" evidence="5">
    <location>
        <begin position="19"/>
        <end position="28"/>
    </location>
</feature>
<sequence>MHQQARAPPRLSSPASSPQTNQTRTNNPRDAALGARQRAGSNVSGRDPIGSPTTDSLPSLGPPAESIKKLDQIVQNFYTKAAVLILDSRMKVKITRNANGMRKTNKWYQIATDEIDDFRDELKVWKTCGSLDNLPPPMVIEVYLDTSLLKESQSLVVIDDDGKRWDVMEQLNASGSSSGSNSPGLAAKNAEVVLERWRVELKTNGNNPSEDFGPTLPTIYKKAIVFFRTLYTASRLLPAWKFASSGAAKSSHPALTPRCRIRMSEPPRSSPDPLRQSIDGRADPVTEYMFGDLDVPVGRLGASVAYRNDCSFRIDDSESLLSSRFMGVDENFFKPSLPQHGDRQREPVAEVGSLRGHRRGTSLREMNQTYGSLSTFHGDGPLGTSPISALRAVKHPGSDTSSPPASFPALSGLDAPNSLPIRPSSSRAPVRAGDGPGRRTSVSFQPFKAGSLSASPIPRTLDSESPASTHSLSRPVGFPAGSQPRNRSSLTAGMPASLRGGPPAAAPETPVVGSPRPASTGRYSSSFTHRRGRLSVGGASKAGDEEQSSSGRQSLASSVAQPGSGLLAEAGPASSGSLHAEEDDISDFLKALDSKKTLKSFEPAKRGESATNRTVAQLSKFHMMRDSNNALGESMTSSMQMHRSSSSSSRQLTSVPGMVAPASASTSTSPGKPVSPHTPHTPAIPSRLSENSIIDYSTTERIASRGGRPQRPTVPGPSRESTITQEGTTAIDIPLSPRLGSYQRRSSSVAQQSRAMIDDDDTDLAFAAHRSISLGADDREPPTMSTLLGRQTQLERSSTARDSLPTGLQPAAEIQPSDSSEVMQRGSAEDNPPDGLIPSVQPSSPFPRRRYAGLGAGAAKPTPQSSRGSFTGSLSRLGRADDESVSEEPLVFDLSEMDAQGRRSTEEGRGGGNASADRGAFEPRGTTRRGWS</sequence>
<comment type="caution">
    <text evidence="7">The sequence shown here is derived from an EMBL/GenBank/DDBJ whole genome shotgun (WGS) entry which is preliminary data.</text>
</comment>
<dbReference type="AlphaFoldDB" id="A0A2S4KRT2"/>
<keyword evidence="3 4" id="KW-0072">Autophagy</keyword>
<feature type="compositionally biased region" description="Low complexity" evidence="5">
    <location>
        <begin position="741"/>
        <end position="754"/>
    </location>
</feature>
<dbReference type="Gene3D" id="3.30.900.10">
    <property type="entry name" value="HORMA domain"/>
    <property type="match status" value="1"/>
</dbReference>
<feature type="region of interest" description="Disordered" evidence="5">
    <location>
        <begin position="1"/>
        <end position="63"/>
    </location>
</feature>
<dbReference type="PANTHER" id="PTHR13430:SF4">
    <property type="entry name" value="AUTOPHAGY-RELATED PROTEIN 13"/>
    <property type="match status" value="1"/>
</dbReference>
<dbReference type="GO" id="GO:0000423">
    <property type="term" value="P:mitophagy"/>
    <property type="evidence" value="ECO:0007669"/>
    <property type="project" value="TreeGrafter"/>
</dbReference>
<dbReference type="InterPro" id="IPR036570">
    <property type="entry name" value="HORMA_dom_sf"/>
</dbReference>
<feature type="region of interest" description="Disordered" evidence="5">
    <location>
        <begin position="772"/>
        <end position="932"/>
    </location>
</feature>
<evidence type="ECO:0000313" key="8">
    <source>
        <dbReference type="Proteomes" id="UP000237481"/>
    </source>
</evidence>
<dbReference type="GO" id="GO:0005829">
    <property type="term" value="C:cytosol"/>
    <property type="evidence" value="ECO:0007669"/>
    <property type="project" value="TreeGrafter"/>
</dbReference>
<dbReference type="InterPro" id="IPR018731">
    <property type="entry name" value="Atg13_N"/>
</dbReference>
<dbReference type="GO" id="GO:1990316">
    <property type="term" value="C:Atg1/ULK1 kinase complex"/>
    <property type="evidence" value="ECO:0007669"/>
    <property type="project" value="InterPro"/>
</dbReference>
<dbReference type="GO" id="GO:0000407">
    <property type="term" value="C:phagophore assembly site"/>
    <property type="evidence" value="ECO:0007669"/>
    <property type="project" value="TreeGrafter"/>
</dbReference>
<dbReference type="OrthoDB" id="70161at2759"/>
<proteinExistence type="inferred from homology"/>
<dbReference type="GO" id="GO:0034497">
    <property type="term" value="P:protein localization to phagophore assembly site"/>
    <property type="evidence" value="ECO:0007669"/>
    <property type="project" value="TreeGrafter"/>
</dbReference>
<feature type="compositionally biased region" description="Low complexity" evidence="5">
    <location>
        <begin position="548"/>
        <end position="558"/>
    </location>
</feature>
<feature type="compositionally biased region" description="Polar residues" evidence="5">
    <location>
        <begin position="719"/>
        <end position="728"/>
    </location>
</feature>
<name>A0A2S4KRT2_9HYPO</name>
<evidence type="ECO:0000256" key="1">
    <source>
        <dbReference type="ARBA" id="ARBA00005246"/>
    </source>
</evidence>
<comment type="similarity">
    <text evidence="1 4">Belongs to the ATG13 family. Fungi subfamily.</text>
</comment>
<feature type="compositionally biased region" description="Polar residues" evidence="5">
    <location>
        <begin position="862"/>
        <end position="874"/>
    </location>
</feature>
<gene>
    <name evidence="7" type="ORF">TPAR_06914</name>
</gene>
<feature type="region of interest" description="Disordered" evidence="5">
    <location>
        <begin position="392"/>
        <end position="581"/>
    </location>
</feature>
<dbReference type="InterPro" id="IPR040182">
    <property type="entry name" value="ATG13"/>
</dbReference>
<feature type="domain" description="Autophagy-related protein 13 N-terminal" evidence="6">
    <location>
        <begin position="74"/>
        <end position="312"/>
    </location>
</feature>
<evidence type="ECO:0000259" key="6">
    <source>
        <dbReference type="Pfam" id="PF10033"/>
    </source>
</evidence>
<evidence type="ECO:0000256" key="4">
    <source>
        <dbReference type="RuleBase" id="RU361214"/>
    </source>
</evidence>
<organism evidence="7 8">
    <name type="scientific">Tolypocladium paradoxum</name>
    <dbReference type="NCBI Taxonomy" id="94208"/>
    <lineage>
        <taxon>Eukaryota</taxon>
        <taxon>Fungi</taxon>
        <taxon>Dikarya</taxon>
        <taxon>Ascomycota</taxon>
        <taxon>Pezizomycotina</taxon>
        <taxon>Sordariomycetes</taxon>
        <taxon>Hypocreomycetidae</taxon>
        <taxon>Hypocreales</taxon>
        <taxon>Ophiocordycipitaceae</taxon>
        <taxon>Tolypocladium</taxon>
    </lineage>
</organism>
<feature type="compositionally biased region" description="Polar residues" evidence="5">
    <location>
        <begin position="463"/>
        <end position="472"/>
    </location>
</feature>
<feature type="compositionally biased region" description="Low complexity" evidence="5">
    <location>
        <begin position="634"/>
        <end position="670"/>
    </location>
</feature>
<dbReference type="PANTHER" id="PTHR13430">
    <property type="match status" value="1"/>
</dbReference>
<evidence type="ECO:0000313" key="7">
    <source>
        <dbReference type="EMBL" id="POR32880.1"/>
    </source>
</evidence>
<evidence type="ECO:0000256" key="5">
    <source>
        <dbReference type="SAM" id="MobiDB-lite"/>
    </source>
</evidence>
<feature type="region of interest" description="Disordered" evidence="5">
    <location>
        <begin position="598"/>
        <end position="756"/>
    </location>
</feature>